<evidence type="ECO:0000313" key="2">
    <source>
        <dbReference type="Proteomes" id="UP001169242"/>
    </source>
</evidence>
<organism evidence="1 2">
    <name type="scientific">Holtiella tumoricola</name>
    <dbReference type="NCBI Taxonomy" id="3018743"/>
    <lineage>
        <taxon>Bacteria</taxon>
        <taxon>Bacillati</taxon>
        <taxon>Bacillota</taxon>
        <taxon>Clostridia</taxon>
        <taxon>Lachnospirales</taxon>
        <taxon>Cellulosilyticaceae</taxon>
        <taxon>Holtiella</taxon>
    </lineage>
</organism>
<dbReference type="EMBL" id="JAQIFT010000058">
    <property type="protein sequence ID" value="MDA3732962.1"/>
    <property type="molecule type" value="Genomic_DNA"/>
</dbReference>
<comment type="caution">
    <text evidence="1">The sequence shown here is derived from an EMBL/GenBank/DDBJ whole genome shotgun (WGS) entry which is preliminary data.</text>
</comment>
<gene>
    <name evidence="1" type="ORF">PBV87_15910</name>
</gene>
<reference evidence="1" key="1">
    <citation type="journal article" date="2023" name="Int. J. Syst. Evol. Microbiol.">
        <title>&lt;i&gt;Holtiella tumoricola&lt;/i&gt; gen. nov. sp. nov., isolated from a human clinical sample.</title>
        <authorList>
            <person name="Allen-Vercoe E."/>
            <person name="Daigneault M.C."/>
            <person name="Vancuren S.J."/>
            <person name="Cochrane K."/>
            <person name="O'Neal L.L."/>
            <person name="Sankaranarayanan K."/>
            <person name="Lawson P.A."/>
        </authorList>
    </citation>
    <scope>NUCLEOTIDE SEQUENCE</scope>
    <source>
        <strain evidence="1">CC70A</strain>
    </source>
</reference>
<sequence length="50" mass="5502">MGKKPKTPTCNAWVSNTSDEGVKYFHDKAKKSAGDNQWTSTCVTKGLLNK</sequence>
<evidence type="ECO:0000313" key="1">
    <source>
        <dbReference type="EMBL" id="MDA3732962.1"/>
    </source>
</evidence>
<name>A0AA42J1U1_9FIRM</name>
<dbReference type="AlphaFoldDB" id="A0AA42J1U1"/>
<accession>A0AA42J1U1</accession>
<proteinExistence type="predicted"/>
<protein>
    <submittedName>
        <fullName evidence="1">Uncharacterized protein</fullName>
    </submittedName>
</protein>
<dbReference type="Proteomes" id="UP001169242">
    <property type="component" value="Unassembled WGS sequence"/>
</dbReference>
<keyword evidence="2" id="KW-1185">Reference proteome</keyword>
<dbReference type="RefSeq" id="WP_271012915.1">
    <property type="nucleotide sequence ID" value="NZ_JAQIFT010000058.1"/>
</dbReference>